<feature type="compositionally biased region" description="Polar residues" evidence="1">
    <location>
        <begin position="2682"/>
        <end position="2699"/>
    </location>
</feature>
<feature type="compositionally biased region" description="Basic residues" evidence="1">
    <location>
        <begin position="2818"/>
        <end position="2834"/>
    </location>
</feature>
<feature type="compositionally biased region" description="Polar residues" evidence="1">
    <location>
        <begin position="2316"/>
        <end position="2333"/>
    </location>
</feature>
<feature type="region of interest" description="Disordered" evidence="1">
    <location>
        <begin position="2011"/>
        <end position="2034"/>
    </location>
</feature>
<feature type="compositionally biased region" description="Polar residues" evidence="1">
    <location>
        <begin position="1815"/>
        <end position="1831"/>
    </location>
</feature>
<feature type="compositionally biased region" description="Basic residues" evidence="1">
    <location>
        <begin position="2903"/>
        <end position="2918"/>
    </location>
</feature>
<organism evidence="3 4">
    <name type="scientific">Culex pipiens pipiens</name>
    <name type="common">Northern house mosquito</name>
    <dbReference type="NCBI Taxonomy" id="38569"/>
    <lineage>
        <taxon>Eukaryota</taxon>
        <taxon>Metazoa</taxon>
        <taxon>Ecdysozoa</taxon>
        <taxon>Arthropoda</taxon>
        <taxon>Hexapoda</taxon>
        <taxon>Insecta</taxon>
        <taxon>Pterygota</taxon>
        <taxon>Neoptera</taxon>
        <taxon>Endopterygota</taxon>
        <taxon>Diptera</taxon>
        <taxon>Nematocera</taxon>
        <taxon>Culicoidea</taxon>
        <taxon>Culicidae</taxon>
        <taxon>Culicinae</taxon>
        <taxon>Culicini</taxon>
        <taxon>Culex</taxon>
        <taxon>Culex</taxon>
    </lineage>
</organism>
<feature type="compositionally biased region" description="Polar residues" evidence="1">
    <location>
        <begin position="1646"/>
        <end position="1666"/>
    </location>
</feature>
<feature type="region of interest" description="Disordered" evidence="1">
    <location>
        <begin position="1264"/>
        <end position="1296"/>
    </location>
</feature>
<accession>A0ABD1CUU3</accession>
<feature type="region of interest" description="Disordered" evidence="1">
    <location>
        <begin position="2658"/>
        <end position="2703"/>
    </location>
</feature>
<feature type="region of interest" description="Disordered" evidence="1">
    <location>
        <begin position="361"/>
        <end position="485"/>
    </location>
</feature>
<feature type="compositionally biased region" description="Basic residues" evidence="1">
    <location>
        <begin position="3262"/>
        <end position="3272"/>
    </location>
</feature>
<proteinExistence type="predicted"/>
<feature type="compositionally biased region" description="Low complexity" evidence="1">
    <location>
        <begin position="1158"/>
        <end position="1189"/>
    </location>
</feature>
<feature type="region of interest" description="Disordered" evidence="1">
    <location>
        <begin position="2732"/>
        <end position="3479"/>
    </location>
</feature>
<feature type="compositionally biased region" description="Low complexity" evidence="1">
    <location>
        <begin position="133"/>
        <end position="146"/>
    </location>
</feature>
<feature type="compositionally biased region" description="Basic and acidic residues" evidence="1">
    <location>
        <begin position="690"/>
        <end position="699"/>
    </location>
</feature>
<feature type="compositionally biased region" description="Acidic residues" evidence="1">
    <location>
        <begin position="674"/>
        <end position="689"/>
    </location>
</feature>
<feature type="compositionally biased region" description="Polar residues" evidence="1">
    <location>
        <begin position="1516"/>
        <end position="1531"/>
    </location>
</feature>
<feature type="region of interest" description="Disordered" evidence="1">
    <location>
        <begin position="1619"/>
        <end position="1684"/>
    </location>
</feature>
<feature type="compositionally biased region" description="Basic and acidic residues" evidence="1">
    <location>
        <begin position="2801"/>
        <end position="2817"/>
    </location>
</feature>
<feature type="region of interest" description="Disordered" evidence="1">
    <location>
        <begin position="187"/>
        <end position="260"/>
    </location>
</feature>
<dbReference type="InterPro" id="IPR008984">
    <property type="entry name" value="SMAD_FHA_dom_sf"/>
</dbReference>
<gene>
    <name evidence="3" type="ORF">pipiens_014369</name>
</gene>
<feature type="compositionally biased region" description="Basic and acidic residues" evidence="1">
    <location>
        <begin position="2784"/>
        <end position="2793"/>
    </location>
</feature>
<feature type="compositionally biased region" description="Polar residues" evidence="1">
    <location>
        <begin position="1076"/>
        <end position="1087"/>
    </location>
</feature>
<feature type="compositionally biased region" description="Acidic residues" evidence="1">
    <location>
        <begin position="3025"/>
        <end position="3036"/>
    </location>
</feature>
<feature type="compositionally biased region" description="Polar residues" evidence="1">
    <location>
        <begin position="584"/>
        <end position="598"/>
    </location>
</feature>
<dbReference type="CDD" id="cd22673">
    <property type="entry name" value="FHA_Ki67"/>
    <property type="match status" value="1"/>
</dbReference>
<reference evidence="3 4" key="1">
    <citation type="submission" date="2024-05" db="EMBL/GenBank/DDBJ databases">
        <title>Culex pipiens pipiens assembly and annotation.</title>
        <authorList>
            <person name="Alout H."/>
            <person name="Durand T."/>
        </authorList>
    </citation>
    <scope>NUCLEOTIDE SEQUENCE [LARGE SCALE GENOMIC DNA]</scope>
    <source>
        <strain evidence="3">HA-2024</strain>
        <tissue evidence="3">Whole body</tissue>
    </source>
</reference>
<feature type="compositionally biased region" description="Polar residues" evidence="1">
    <location>
        <begin position="2738"/>
        <end position="2747"/>
    </location>
</feature>
<protein>
    <recommendedName>
        <fullName evidence="2">FHA domain-containing protein</fullName>
    </recommendedName>
</protein>
<feature type="compositionally biased region" description="Basic and acidic residues" evidence="1">
    <location>
        <begin position="3204"/>
        <end position="3215"/>
    </location>
</feature>
<feature type="compositionally biased region" description="Basic and acidic residues" evidence="1">
    <location>
        <begin position="3007"/>
        <end position="3024"/>
    </location>
</feature>
<feature type="compositionally biased region" description="Polar residues" evidence="1">
    <location>
        <begin position="1483"/>
        <end position="1504"/>
    </location>
</feature>
<feature type="region of interest" description="Disordered" evidence="1">
    <location>
        <begin position="1064"/>
        <end position="1094"/>
    </location>
</feature>
<feature type="compositionally biased region" description="Polar residues" evidence="1">
    <location>
        <begin position="469"/>
        <end position="481"/>
    </location>
</feature>
<feature type="compositionally biased region" description="Polar residues" evidence="1">
    <location>
        <begin position="2380"/>
        <end position="2391"/>
    </location>
</feature>
<feature type="compositionally biased region" description="Acidic residues" evidence="1">
    <location>
        <begin position="3702"/>
        <end position="3718"/>
    </location>
</feature>
<feature type="region of interest" description="Disordered" evidence="1">
    <location>
        <begin position="2368"/>
        <end position="2415"/>
    </location>
</feature>
<dbReference type="Proteomes" id="UP001562425">
    <property type="component" value="Unassembled WGS sequence"/>
</dbReference>
<feature type="region of interest" description="Disordered" evidence="1">
    <location>
        <begin position="559"/>
        <end position="630"/>
    </location>
</feature>
<feature type="compositionally biased region" description="Basic residues" evidence="1">
    <location>
        <begin position="3042"/>
        <end position="3057"/>
    </location>
</feature>
<feature type="region of interest" description="Disordered" evidence="1">
    <location>
        <begin position="892"/>
        <end position="916"/>
    </location>
</feature>
<feature type="region of interest" description="Disordered" evidence="1">
    <location>
        <begin position="112"/>
        <end position="173"/>
    </location>
</feature>
<feature type="compositionally biased region" description="Low complexity" evidence="1">
    <location>
        <begin position="221"/>
        <end position="238"/>
    </location>
</feature>
<feature type="region of interest" description="Disordered" evidence="1">
    <location>
        <begin position="1919"/>
        <end position="1953"/>
    </location>
</feature>
<feature type="compositionally biased region" description="Polar residues" evidence="1">
    <location>
        <begin position="3587"/>
        <end position="3606"/>
    </location>
</feature>
<feature type="region of interest" description="Disordered" evidence="1">
    <location>
        <begin position="2546"/>
        <end position="2634"/>
    </location>
</feature>
<feature type="compositionally biased region" description="Basic residues" evidence="1">
    <location>
        <begin position="3724"/>
        <end position="3733"/>
    </location>
</feature>
<feature type="compositionally biased region" description="Basic and acidic residues" evidence="1">
    <location>
        <begin position="1944"/>
        <end position="1953"/>
    </location>
</feature>
<feature type="compositionally biased region" description="Low complexity" evidence="1">
    <location>
        <begin position="2392"/>
        <end position="2412"/>
    </location>
</feature>
<feature type="region of interest" description="Disordered" evidence="1">
    <location>
        <begin position="2078"/>
        <end position="2117"/>
    </location>
</feature>
<dbReference type="Gene3D" id="2.60.200.20">
    <property type="match status" value="1"/>
</dbReference>
<sequence length="3733" mass="398342">MARLNGARLQMLEKGEDKVVREIPVRTSQVQIGNNPIQNTIRLNSAGVEDVHCKIFVQNDKVFIANYSAKNPISIDQTVVPKRAALTDGSVLEICGTRFRWKFDDSKLVRKTPTSSKFGNRRRTTMVRKKQPAAAAASGGASEAVAGGSGKKPAAKKSLQQKPATYTLPKNNKQLLKNIRKRLTVHNIMTRHNSEDDADEEEDTECEESDNIVEHPDGAESPKPATPEKPSSAAASAANTPFYTPEPEKENSVPVSKTPRTPMLQLENSAMMILSYTPAIGSRSKANIQKTPISAAKSGQRLNYLTPKNENVSVSGTPQKSKAGNSMYLIDLTTPTSGHSSFVCSPMLDTTASSVGTPKVGLIDLTTPSPKKVKTPASALKSTQQKTLLKSALKNASRTPRTALRTATGTPATPKAIPKISLNDTPTRSATSTRSNKTPASGSARAVSIRSRLETPISSKKQPEPAPSTPTAVQPDQTESKATPIMTTDELFDTLVGRQSVAKTYERKSTSPKKTPCPLVLAEDTSDMPKTDIDLWVESVVAAVTSPEPVNMDSIIRKPNRTTQVRSSQYSDITPHESFAEGSATASTSEVVDPQTENVAADVDSPDELDNMTDKPTIPNSSRRSETPLASKIARSLGNKRQTIGNFFTNIFGKLTVSPVTRISIADDSINQSGEEEERANGDDSDGSEEVYHDSETSHAADVAAEQPADQESIASSPKLRQSLRDTRKFIGNAWTSLNTSRPQLDNTAEIDESLLLSDTYNESHSDAGNESDAVYDLTDLGSRPATAQPPMSAAKTPTHRQSVQSAGAFDISPLATPLESADATEDVSQELISPNQSINETQVGTSESVSVAMNQSVPAEGETEELNEANAEEQVARLDTSEMEPLEVTDGFESEPDIGQPETPRTNDLVGSRRATRNSIATTKVVTPKFAAATLSAIAPLSESKLPLRGLHMAAVQSPAKTPQKDESAPEIELLEDANAEQVDQSATDSFVEVEAESAVEQLVECDKSSSLCVDQVEVANAEIEKSATPLEETVESTVETVEQEQLPNSTATLEQTAVNDSLNLNAAARRSTRKSLATMTATPKSDASVLSKVPMSESKLPLRRLRAVQTAELEQTVEKTPANQELALDETAEPQAGESPTDQSANSTPVTPIPASPGRSSRSSARSTPQKASSSSTPKSTPVGTTPLLKRVLQKVVKASATKAAQTPKPASNESDADASLQLDQLYQTPPSLRVTRGKATNTSTPNVADASLNLDELYKTPARATRGNAATPASAKSRAVTPKVENLQGTPEQASLDPSVYKLESSAADKSLNLQELYKTPAKPLPNQLLEVAETREESAAPMAEADMSLNLQQMYQTPVRTAKNVGDLVDSESSAIASESVADADLGEVNLIETTEPRENVDMSLNLHELYETPAKSLLAKAQQSAVENSESPKEGAVQADVSQLSAEDADASKIVQVEKSQPNADMSLNLQEMYKTPARSTRQSSAVKITPQSPVNVSNVDVDEEQLPPSADTTDNESAVKSSEQPNVNFVQADVSLNLQQLHKTPARSTVQSSVANRTPQSAVDATCNDAVAIVSTPDAVVDHDVSKAEADEVGGPQPSADITLNLQELYKTPARSQREDIPKSSAVKNAGTPQELDVSLNLQSAARPTRQSSAAISTPKSAVGAGVSKSDEVDKPQTNADMSLNLQDMYKTPARSTHQTSAVKSTPHSPVDVDEELQPSADTTRNESAVKNLEIPERDDVQADVSAVAANVSQSHEKPHPNADMTLNLQELYKTPARALRTLSQKPETPKESVVQADVSLNLQQLYKTPARSTRQSSAVKSTPNAVGDADASKVDMSLNLQELYKTPARTLRGVAQLTPAAGTATPAIVAVQPEPEADVSLNLEQLYKTPARTHRESADPPSVMKQVMASEVTPQKDGHDPQPGPDVPNTSATTTTSEDKTVGKVEADKSLNLDQLYKTPAQTLRGVTQLASVQANTPATEPKAEAEVSLNLQELYKTPARTLRGTKAPQSASKRAEVAGTPKQDSADMSLNLQNLYKTPAQTQSPVADTTVQAAVCDESNLKVESLFKTPARTTRAQLPRSSAKVATPTPKRTPRSANKVHEQPSVSMVESELASSIAGESMDMGSESDGLVTGKAVSSTPFNPRTRKSTLVAAVGMMSPLNSSGDATMTSEMHTEAIGITTIDSTTVDQMQTLDGVFVAAQSRLVYDESGLETIAGDPLQVTNAVEDITCAVEVNETTQRTVAESLLEQSETLIEPSCSEQETVDASKIVEQSLVSTADGVEVPVQSPLLETEVITPAKPLREVLQSPGNAETPGNKSAMESPSVRNVVESKVNASINLLPEEHETPTPVVEPDLEAVKKTPVASPKCPSTPANKSTSGTPIRTSTRVSTSRLSTAASTSRQSMPSIVSKPDAAVTVNVSISGQEFVAVSTLPETPSEPTVVSSPVVTETVPDVSVVDEPADASTLLCEKMDAESVPEQSVADLSADAESSPATTTQVPDAAAAAYLTSMGVDPALLQHIHERVDTLERELAEMNDITQSSSTFLERSDEQSLDSQESEVEGNKNQTPKPMKRRLYTKIAPDESTPERRESIGDQRVSSFYTESESDRRAVDTSSEIEEPKKVDSVKVLPSRASRRKIISLSEEALAGASPELKFVKPKQPKVAAPVEDPPQIDTSVNTSETEQSDQETSLGRRKVVFNDHIQVKEINSPAFIGEIIKKTSLRGRGRNNKQQPVTVTVDQHAGQAIKPATKRAKIAEPVTEVASPQEGTSTVKVTEGDLDKVETVEPVVEEPSTKSEEIIEASVEKPAAKRSRAKKAPATKRTGSRTKMPVKAAAEDSVEVDPQEGTSTIAVTDDVSGKVEPVVEGEVIPKNVEGPPKQSEEMIEASVEEPAPKRSRTKKAPATKRTGSRPKLVVEAAPKEGTIPNEIETVESVVEEQPKPSEETVDAPVEEPATKRIRTKKAPVSKRTVSRTKSPVESAVRDEVEAAPTEDEVTPDVPDKVETVESVAEDKVDEPSEQSEEIDEAPVDNTHKSSRSKKAPTTKRAVSKTKDEQTSTAANKDTHDESDAASVQPSAKRSRRGAKEASDGTEPVVEPEQKVKAETTVEGSEGPTHVAVKKDAGQPKATTKAPSRSRRGKKQASESEESPAEAQETAQAAKPKSRRGGKKNDTPAEEVVQTDTPSEAAENPSAVAEQKTDTEVEKSIEKAPQIEGETSKAKANPRSRRGAKGNPAPVDEAADSHEDENSTSHSKAAVKKGTRRGRGATQNDTVESSVLPEVSAGASLTVEKAIADSTSHDEPSTAAVDVVSGAKRSRRGATKEDAESAANEPLSKRTRRAPKSKVEQVTEEADSAVAADLVVEKPKPTGRSRRGQNQDSEAESTKTQDEQPEIGSEKQEASQIDKFDIEEKPSSRRGARKKPAEEQTSARMPSPTLPPPAVDEQPAKRVGRQATKRAPKNTTSNPDPVPVEMSMNESHMVKTMLPASHTSTPLIKSVLNADAVEVTSATRGRRAAAANPVIAALIEESTPRTRARRGASATPEVQVETPSTPAKRGRGRGAAAKAKVVEEESQSTVTEAPQASTTAVDETSEPSTSTARSRGKKTAKVDKGVVEEATETEPATKRSRKVPAKLRDDADDAPKAPVARGRRGAKAKTEESNADDEAGPSEEEPKKKPRGAAATKRTAKKTAAAADDLNEESVPEEEVTEEEEAPKSPPPKRTRKGAR</sequence>
<feature type="region of interest" description="Disordered" evidence="1">
    <location>
        <begin position="1699"/>
        <end position="1736"/>
    </location>
</feature>
<feature type="compositionally biased region" description="Polar residues" evidence="1">
    <location>
        <begin position="1700"/>
        <end position="1714"/>
    </location>
</feature>
<feature type="compositionally biased region" description="Polar residues" evidence="1">
    <location>
        <begin position="561"/>
        <end position="572"/>
    </location>
</feature>
<dbReference type="EMBL" id="JBEHCU010009258">
    <property type="protein sequence ID" value="KAL1380210.1"/>
    <property type="molecule type" value="Genomic_DNA"/>
</dbReference>
<feature type="region of interest" description="Disordered" evidence="1">
    <location>
        <begin position="667"/>
        <end position="721"/>
    </location>
</feature>
<feature type="compositionally biased region" description="Basic and acidic residues" evidence="1">
    <location>
        <begin position="3389"/>
        <end position="3420"/>
    </location>
</feature>
<evidence type="ECO:0000313" key="4">
    <source>
        <dbReference type="Proteomes" id="UP001562425"/>
    </source>
</evidence>
<comment type="caution">
    <text evidence="3">The sequence shown here is derived from an EMBL/GenBank/DDBJ whole genome shotgun (WGS) entry which is preliminary data.</text>
</comment>
<feature type="compositionally biased region" description="Basic residues" evidence="1">
    <location>
        <begin position="119"/>
        <end position="131"/>
    </location>
</feature>
<name>A0ABD1CUU3_CULPP</name>
<feature type="region of interest" description="Disordered" evidence="1">
    <location>
        <begin position="781"/>
        <end position="802"/>
    </location>
</feature>
<feature type="region of interest" description="Disordered" evidence="1">
    <location>
        <begin position="3531"/>
        <end position="3733"/>
    </location>
</feature>
<feature type="compositionally biased region" description="Acidic residues" evidence="1">
    <location>
        <begin position="3666"/>
        <end position="3676"/>
    </location>
</feature>
<feature type="compositionally biased region" description="Low complexity" evidence="1">
    <location>
        <begin position="3158"/>
        <end position="3168"/>
    </location>
</feature>
<feature type="region of interest" description="Disordered" evidence="1">
    <location>
        <begin position="1231"/>
        <end position="1250"/>
    </location>
</feature>
<feature type="region of interest" description="Disordered" evidence="1">
    <location>
        <begin position="1481"/>
        <end position="1531"/>
    </location>
</feature>
<feature type="compositionally biased region" description="Polar residues" evidence="1">
    <location>
        <begin position="422"/>
        <end position="441"/>
    </location>
</feature>
<feature type="region of interest" description="Disordered" evidence="1">
    <location>
        <begin position="1115"/>
        <end position="1190"/>
    </location>
</feature>
<feature type="compositionally biased region" description="Basic residues" evidence="1">
    <location>
        <begin position="2965"/>
        <end position="2980"/>
    </location>
</feature>
<feature type="compositionally biased region" description="Polar residues" evidence="1">
    <location>
        <begin position="158"/>
        <end position="173"/>
    </location>
</feature>
<evidence type="ECO:0000313" key="3">
    <source>
        <dbReference type="EMBL" id="KAL1380210.1"/>
    </source>
</evidence>
<feature type="compositionally biased region" description="Acidic residues" evidence="1">
    <location>
        <begin position="196"/>
        <end position="211"/>
    </location>
</feature>
<feature type="compositionally biased region" description="Polar residues" evidence="1">
    <location>
        <begin position="2079"/>
        <end position="2088"/>
    </location>
</feature>
<evidence type="ECO:0000256" key="1">
    <source>
        <dbReference type="SAM" id="MobiDB-lite"/>
    </source>
</evidence>
<dbReference type="InterPro" id="IPR000253">
    <property type="entry name" value="FHA_dom"/>
</dbReference>
<dbReference type="Pfam" id="PF00498">
    <property type="entry name" value="FHA"/>
    <property type="match status" value="1"/>
</dbReference>
<feature type="region of interest" description="Disordered" evidence="1">
    <location>
        <begin position="821"/>
        <end position="850"/>
    </location>
</feature>
<dbReference type="SUPFAM" id="SSF49879">
    <property type="entry name" value="SMAD/FHA domain"/>
    <property type="match status" value="1"/>
</dbReference>
<feature type="compositionally biased region" description="Polar residues" evidence="1">
    <location>
        <begin position="1726"/>
        <end position="1735"/>
    </location>
</feature>
<feature type="compositionally biased region" description="Polar residues" evidence="1">
    <location>
        <begin position="1140"/>
        <end position="1152"/>
    </location>
</feature>
<feature type="domain" description="FHA" evidence="2">
    <location>
        <begin position="32"/>
        <end position="94"/>
    </location>
</feature>
<feature type="region of interest" description="Disordered" evidence="1">
    <location>
        <begin position="2314"/>
        <end position="2333"/>
    </location>
</feature>
<feature type="region of interest" description="Disordered" evidence="1">
    <location>
        <begin position="1815"/>
        <end position="1836"/>
    </location>
</feature>
<feature type="region of interest" description="Disordered" evidence="1">
    <location>
        <begin position="1426"/>
        <end position="1449"/>
    </location>
</feature>
<feature type="compositionally biased region" description="Basic and acidic residues" evidence="1">
    <location>
        <begin position="3639"/>
        <end position="3648"/>
    </location>
</feature>
<keyword evidence="4" id="KW-1185">Reference proteome</keyword>
<feature type="region of interest" description="Disordered" evidence="1">
    <location>
        <begin position="2483"/>
        <end position="2505"/>
    </location>
</feature>
<evidence type="ECO:0000259" key="2">
    <source>
        <dbReference type="Pfam" id="PF00498"/>
    </source>
</evidence>
<feature type="compositionally biased region" description="Basic residues" evidence="1">
    <location>
        <begin position="3455"/>
        <end position="3465"/>
    </location>
</feature>
<feature type="compositionally biased region" description="Low complexity" evidence="1">
    <location>
        <begin position="3685"/>
        <end position="3700"/>
    </location>
</feature>
<feature type="compositionally biased region" description="Polar residues" evidence="1">
    <location>
        <begin position="380"/>
        <end position="411"/>
    </location>
</feature>
<feature type="compositionally biased region" description="Polar residues" evidence="1">
    <location>
        <begin position="831"/>
        <end position="850"/>
    </location>
</feature>
<feature type="region of interest" description="Disordered" evidence="1">
    <location>
        <begin position="2129"/>
        <end position="2152"/>
    </location>
</feature>